<dbReference type="RefSeq" id="WP_265765315.1">
    <property type="nucleotide sequence ID" value="NZ_JAGGJA010000004.1"/>
</dbReference>
<evidence type="ECO:0008006" key="7">
    <source>
        <dbReference type="Google" id="ProtNLM"/>
    </source>
</evidence>
<keyword evidence="3 4" id="KW-0326">Glycosidase</keyword>
<dbReference type="InterPro" id="IPR051801">
    <property type="entry name" value="GH28_Enzymes"/>
</dbReference>
<dbReference type="InterPro" id="IPR006626">
    <property type="entry name" value="PbH1"/>
</dbReference>
<dbReference type="PANTHER" id="PTHR31339">
    <property type="entry name" value="PECTIN LYASE-RELATED"/>
    <property type="match status" value="1"/>
</dbReference>
<dbReference type="Proteomes" id="UP001207918">
    <property type="component" value="Unassembled WGS sequence"/>
</dbReference>
<dbReference type="PANTHER" id="PTHR31339:SF9">
    <property type="entry name" value="PLASMIN AND FIBRONECTIN-BINDING PROTEIN A"/>
    <property type="match status" value="1"/>
</dbReference>
<organism evidence="5 6">
    <name type="scientific">Fodinibius salsisoli</name>
    <dbReference type="NCBI Taxonomy" id="2820877"/>
    <lineage>
        <taxon>Bacteria</taxon>
        <taxon>Pseudomonadati</taxon>
        <taxon>Balneolota</taxon>
        <taxon>Balneolia</taxon>
        <taxon>Balneolales</taxon>
        <taxon>Balneolaceae</taxon>
        <taxon>Fodinibius</taxon>
    </lineage>
</organism>
<evidence type="ECO:0000313" key="6">
    <source>
        <dbReference type="Proteomes" id="UP001207918"/>
    </source>
</evidence>
<keyword evidence="6" id="KW-1185">Reference proteome</keyword>
<evidence type="ECO:0000256" key="4">
    <source>
        <dbReference type="RuleBase" id="RU361169"/>
    </source>
</evidence>
<dbReference type="InterPro" id="IPR012334">
    <property type="entry name" value="Pectin_lyas_fold"/>
</dbReference>
<keyword evidence="2 4" id="KW-0378">Hydrolase</keyword>
<dbReference type="SMART" id="SM00710">
    <property type="entry name" value="PbH1"/>
    <property type="match status" value="8"/>
</dbReference>
<gene>
    <name evidence="5" type="ORF">J6I44_06980</name>
</gene>
<evidence type="ECO:0000256" key="3">
    <source>
        <dbReference type="ARBA" id="ARBA00023295"/>
    </source>
</evidence>
<protein>
    <recommendedName>
        <fullName evidence="7">Polygalacturonase</fullName>
    </recommendedName>
</protein>
<dbReference type="InterPro" id="IPR011050">
    <property type="entry name" value="Pectin_lyase_fold/virulence"/>
</dbReference>
<dbReference type="Pfam" id="PF00295">
    <property type="entry name" value="Glyco_hydro_28"/>
    <property type="match status" value="1"/>
</dbReference>
<comment type="similarity">
    <text evidence="1 4">Belongs to the glycosyl hydrolase 28 family.</text>
</comment>
<evidence type="ECO:0000256" key="2">
    <source>
        <dbReference type="ARBA" id="ARBA00022801"/>
    </source>
</evidence>
<reference evidence="5 6" key="1">
    <citation type="submission" date="2021-03" db="EMBL/GenBank/DDBJ databases">
        <title>Aliifodinibius sp. nov., a new bacterium isolated from saline soil.</title>
        <authorList>
            <person name="Galisteo C."/>
            <person name="De La Haba R."/>
            <person name="Sanchez-Porro C."/>
            <person name="Ventosa A."/>
        </authorList>
    </citation>
    <scope>NUCLEOTIDE SEQUENCE [LARGE SCALE GENOMIC DNA]</scope>
    <source>
        <strain evidence="5 6">1BSP15-2V2</strain>
    </source>
</reference>
<evidence type="ECO:0000256" key="1">
    <source>
        <dbReference type="ARBA" id="ARBA00008834"/>
    </source>
</evidence>
<dbReference type="EMBL" id="JAGGJA010000004">
    <property type="protein sequence ID" value="MCW9706592.1"/>
    <property type="molecule type" value="Genomic_DNA"/>
</dbReference>
<dbReference type="InterPro" id="IPR000743">
    <property type="entry name" value="Glyco_hydro_28"/>
</dbReference>
<comment type="caution">
    <text evidence="5">The sequence shown here is derived from an EMBL/GenBank/DDBJ whole genome shotgun (WGS) entry which is preliminary data.</text>
</comment>
<name>A0ABT3PKZ5_9BACT</name>
<sequence>MFSSIINIRKRYTLLFALILTIGFATTGWTQGQQVPQEIAPIDAPFEVADLQRPSIPDQTFDIRDYGAQQMKGDDSFKNTAAIHRAIEAAHQAGGGRVLIPEGDWLSGPIHLMSNINLHVAEGATVYFSEDKEDYLPVVRQRYEGVEAYNYSPMIYAYKLNNVAVTGKGTFDGQGDHWWEWAEGKDFGDRTEVTKVPLSRRNYGKGAGLEGMRPHFMIFWKSENILMEGITLKDSPMWNVHLLYSNKAIVRDVTVNSLRAPNGDGVVLDSASDVLVEYNHFQTGDDAVVLKSGVNEEALKIDIPTQNIVVRNFEARNVRTGSGGIVFGSETSGGIKNVYVHDAHFEGTDRGIRFKTERGRGNVIENIYVRDITMKDVESQAINFNSYYSGPGITGPAPAIRNIDIRNIQIDGVPEPIELVGLPEKWLENITLENVSVVNAEKGARITRVKNLKLHNVSISSGERALVVDDVYELNLQNVTLNDKAEGTPVFVEGEYSGAVSLGNISEEQVELADETSDNVIVE</sequence>
<dbReference type="Gene3D" id="2.160.20.10">
    <property type="entry name" value="Single-stranded right-handed beta-helix, Pectin lyase-like"/>
    <property type="match status" value="1"/>
</dbReference>
<evidence type="ECO:0000313" key="5">
    <source>
        <dbReference type="EMBL" id="MCW9706592.1"/>
    </source>
</evidence>
<dbReference type="SUPFAM" id="SSF51126">
    <property type="entry name" value="Pectin lyase-like"/>
    <property type="match status" value="1"/>
</dbReference>
<accession>A0ABT3PKZ5</accession>
<proteinExistence type="inferred from homology"/>